<evidence type="ECO:0000313" key="2">
    <source>
        <dbReference type="EMBL" id="RDY23889.1"/>
    </source>
</evidence>
<dbReference type="OrthoDB" id="677174at2"/>
<gene>
    <name evidence="2" type="ORF">CHF27_005930</name>
</gene>
<dbReference type="EMBL" id="NOJZ02000007">
    <property type="protein sequence ID" value="RDY23889.1"/>
    <property type="molecule type" value="Genomic_DNA"/>
</dbReference>
<comment type="caution">
    <text evidence="2">The sequence shown here is derived from an EMBL/GenBank/DDBJ whole genome shotgun (WGS) entry which is preliminary data.</text>
</comment>
<keyword evidence="1" id="KW-1133">Transmembrane helix</keyword>
<protein>
    <submittedName>
        <fullName evidence="2">Lactate dehydrogenase</fullName>
    </submittedName>
</protein>
<reference evidence="2 3" key="1">
    <citation type="journal article" date="2017" name="Genome Announc.">
        <title>Draft Genome Sequence of Romboutsia maritimum sp. nov. Strain CCRI-22766(T), Isolated from Coastal Estuarine Mud.</title>
        <authorList>
            <person name="Maheux A.F."/>
            <person name="Boudreau D.K."/>
            <person name="Berube E."/>
            <person name="Boissinot M."/>
            <person name="Raymond F."/>
            <person name="Brodeur S."/>
            <person name="Corbeil J."/>
            <person name="Brightwell G."/>
            <person name="Broda D."/>
            <person name="Omar R.F."/>
            <person name="Bergeron M.G."/>
        </authorList>
    </citation>
    <scope>NUCLEOTIDE SEQUENCE [LARGE SCALE GENOMIC DNA]</scope>
    <source>
        <strain evidence="2 3">CCRI-22766</strain>
    </source>
</reference>
<sequence length="75" mass="8445">MFSVNPIEWVGYLASILIVISLTMTSIVKLRIINTIGCLLFVFYGMIVKAYPVAIANAAIILINLYYIYKLNKSK</sequence>
<evidence type="ECO:0000256" key="1">
    <source>
        <dbReference type="SAM" id="Phobius"/>
    </source>
</evidence>
<organism evidence="2 3">
    <name type="scientific">Romboutsia maritimum</name>
    <dbReference type="NCBI Taxonomy" id="2020948"/>
    <lineage>
        <taxon>Bacteria</taxon>
        <taxon>Bacillati</taxon>
        <taxon>Bacillota</taxon>
        <taxon>Clostridia</taxon>
        <taxon>Peptostreptococcales</taxon>
        <taxon>Peptostreptococcaceae</taxon>
        <taxon>Romboutsia</taxon>
    </lineage>
</organism>
<keyword evidence="1" id="KW-0472">Membrane</keyword>
<name>A0A255HMF6_9FIRM</name>
<dbReference type="RefSeq" id="WP_095405070.1">
    <property type="nucleotide sequence ID" value="NZ_NOJZ02000007.1"/>
</dbReference>
<dbReference type="Pfam" id="PF10688">
    <property type="entry name" value="Imp-YgjV"/>
    <property type="match status" value="1"/>
</dbReference>
<feature type="transmembrane region" description="Helical" evidence="1">
    <location>
        <begin position="50"/>
        <end position="69"/>
    </location>
</feature>
<keyword evidence="3" id="KW-1185">Reference proteome</keyword>
<feature type="transmembrane region" description="Helical" evidence="1">
    <location>
        <begin position="12"/>
        <end position="44"/>
    </location>
</feature>
<dbReference type="Proteomes" id="UP000243494">
    <property type="component" value="Unassembled WGS sequence"/>
</dbReference>
<dbReference type="InterPro" id="IPR019629">
    <property type="entry name" value="Uncharacterised_HI1736/YgjV"/>
</dbReference>
<accession>A0A255HMF6</accession>
<evidence type="ECO:0000313" key="3">
    <source>
        <dbReference type="Proteomes" id="UP000243494"/>
    </source>
</evidence>
<dbReference type="AlphaFoldDB" id="A0A255HMF6"/>
<keyword evidence="1" id="KW-0812">Transmembrane</keyword>
<proteinExistence type="predicted"/>